<dbReference type="PANTHER" id="PTHR36529:SF1">
    <property type="entry name" value="GLYCOSYLTRANSFERASE"/>
    <property type="match status" value="1"/>
</dbReference>
<dbReference type="EMBL" id="FO082060">
    <property type="protein sequence ID" value="CCE23073.1"/>
    <property type="molecule type" value="Genomic_DNA"/>
</dbReference>
<dbReference type="STRING" id="1091494.MEALZ_1384"/>
<dbReference type="AlphaFoldDB" id="G4SX18"/>
<reference evidence="2" key="1">
    <citation type="journal article" date="2012" name="J. Bacteriol.">
        <title>Genome sequence of the haloalkaliphilic methanotrophic bacterium Methylomicrobium alcaliphilum 20Z.</title>
        <authorList>
            <person name="Vuilleumier S."/>
            <person name="Khmelenina V.N."/>
            <person name="Bringel F."/>
            <person name="Reshetnikov A.S."/>
            <person name="Lajus A."/>
            <person name="Mangenot S."/>
            <person name="Rouy Z."/>
            <person name="Op den Camp H.J."/>
            <person name="Jetten M.S."/>
            <person name="Dispirito A.A."/>
            <person name="Dunfield P."/>
            <person name="Klotz M.G."/>
            <person name="Semrau J.D."/>
            <person name="Stein L.Y."/>
            <person name="Barbe V."/>
            <person name="Medigue C."/>
            <person name="Trotsenko Y.A."/>
            <person name="Kalyuzhnaya M.G."/>
        </authorList>
    </citation>
    <scope>NUCLEOTIDE SEQUENCE [LARGE SCALE GENOMIC DNA]</scope>
    <source>
        <strain evidence="2">DSM 19304 / NCIMB 14124 / VKM B-2133 / 20Z</strain>
    </source>
</reference>
<dbReference type="Gene3D" id="3.90.550.10">
    <property type="entry name" value="Spore Coat Polysaccharide Biosynthesis Protein SpsA, Chain A"/>
    <property type="match status" value="1"/>
</dbReference>
<dbReference type="SUPFAM" id="SSF53448">
    <property type="entry name" value="Nucleotide-diphospho-sugar transferases"/>
    <property type="match status" value="1"/>
</dbReference>
<dbReference type="PANTHER" id="PTHR36529">
    <property type="entry name" value="SLL1095 PROTEIN"/>
    <property type="match status" value="1"/>
</dbReference>
<evidence type="ECO:0000313" key="2">
    <source>
        <dbReference type="Proteomes" id="UP000008315"/>
    </source>
</evidence>
<gene>
    <name evidence="1" type="ordered locus">MEALZ_1384</name>
</gene>
<dbReference type="NCBIfam" id="TIGR04282">
    <property type="entry name" value="glyco_like_cofC"/>
    <property type="match status" value="1"/>
</dbReference>
<evidence type="ECO:0008006" key="3">
    <source>
        <dbReference type="Google" id="ProtNLM"/>
    </source>
</evidence>
<proteinExistence type="predicted"/>
<accession>G4SX18</accession>
<organism evidence="1 2">
    <name type="scientific">Methylotuvimicrobium alcaliphilum (strain DSM 19304 / NCIMB 14124 / VKM B-2133 / 20Z)</name>
    <name type="common">Methylomicrobium alcaliphilum</name>
    <dbReference type="NCBI Taxonomy" id="1091494"/>
    <lineage>
        <taxon>Bacteria</taxon>
        <taxon>Pseudomonadati</taxon>
        <taxon>Pseudomonadota</taxon>
        <taxon>Gammaproteobacteria</taxon>
        <taxon>Methylococcales</taxon>
        <taxon>Methylococcaceae</taxon>
        <taxon>Methylotuvimicrobium</taxon>
    </lineage>
</organism>
<dbReference type="HOGENOM" id="CLU_075662_2_1_6"/>
<dbReference type="Pfam" id="PF09837">
    <property type="entry name" value="DUF2064"/>
    <property type="match status" value="1"/>
</dbReference>
<protein>
    <recommendedName>
        <fullName evidence="3">Glycosyltransferase</fullName>
    </recommendedName>
</protein>
<dbReference type="Proteomes" id="UP000008315">
    <property type="component" value="Chromosome"/>
</dbReference>
<sequence>MLMAARGAIALFVKTPGLSPIKTRLAVKLGTDRAEQFHWQAARSTAAVIKQAEQSCELQGYYAVAEEIAATNEIWRGMSCLWQGEGGLGERMRHVYEHLIQNHDFVMLVGADIPQMTVADLQQASSWLAHEEQARFAFGPSLDGGFWLFGGNCSLLGPWWTDVEYSTADTGTQFLNAVKQWGEVQTLRVLQDVDEPSDLLVLHKALQALASPVPEQVHLMRFLYGLTPEFTTFDEGPYV</sequence>
<dbReference type="InterPro" id="IPR029044">
    <property type="entry name" value="Nucleotide-diphossugar_trans"/>
</dbReference>
<evidence type="ECO:0000313" key="1">
    <source>
        <dbReference type="EMBL" id="CCE23073.1"/>
    </source>
</evidence>
<dbReference type="KEGG" id="mah:MEALZ_1384"/>
<name>G4SX18_META2</name>
<keyword evidence="2" id="KW-1185">Reference proteome</keyword>
<dbReference type="InterPro" id="IPR018641">
    <property type="entry name" value="Trfase_1_rSAM/seldom-assoc"/>
</dbReference>
<dbReference type="PATRIC" id="fig|271065.3.peg.1423"/>